<keyword evidence="6" id="KW-0975">Bacterial flagellum</keyword>
<dbReference type="GO" id="GO:0044780">
    <property type="term" value="P:bacterial-type flagellum assembly"/>
    <property type="evidence" value="ECO:0007669"/>
    <property type="project" value="InterPro"/>
</dbReference>
<dbReference type="Proteomes" id="UP001214043">
    <property type="component" value="Chromosome"/>
</dbReference>
<keyword evidence="10" id="KW-0966">Cell projection</keyword>
<dbReference type="Pfam" id="PF06429">
    <property type="entry name" value="Flg_bbr_C"/>
    <property type="match status" value="1"/>
</dbReference>
<sequence>MTISQALLNATSGLAAASRRASITSNNIANATTEGYSRREVSLTERVTDGMGAGVGIGGISRASNPAVTYERRLADVDFAFNSATAGAMSRVTDLLGGPEDPSALFQKYANFETSLRTLAETPDSGTLQQQGVTSAKDLATTFNRISDAYQKIRSDADGEIAGRVAEVNEALQQIEKLNNSISKANTTGGDASALMDQRQQLIDLVNENIPVRELQRDNGRIDLMTPEGVFLLSGTARTVEFNQAPFVTAESAYDDGAGALSGLSVDGANITPFSSSGQATKSGAIAGLFNVRDNVVPEQSAALDSLAFDLIGRFQDPSVDPSLNPGDAGLFTDDGAAADVSTITGLAGRIAVNANVDPAQGGEARRLRDGVGAVLPAAAGTDAFVRAMIAAMSDSRPSHAALQSPGSLSASEGAAHLTSLAGATRASAVGRANASEVLAQGLKEAETLETGVDTDRELQNLLQIEQAYAANARVLQTLDQMIQRLMDI</sequence>
<evidence type="ECO:0000256" key="6">
    <source>
        <dbReference type="ARBA" id="ARBA00023143"/>
    </source>
</evidence>
<dbReference type="Pfam" id="PF22638">
    <property type="entry name" value="FlgK_D1"/>
    <property type="match status" value="1"/>
</dbReference>
<evidence type="ECO:0000313" key="10">
    <source>
        <dbReference type="EMBL" id="WDI31527.1"/>
    </source>
</evidence>
<dbReference type="PANTHER" id="PTHR30033:SF1">
    <property type="entry name" value="FLAGELLAR HOOK-ASSOCIATED PROTEIN 1"/>
    <property type="match status" value="1"/>
</dbReference>
<dbReference type="PANTHER" id="PTHR30033">
    <property type="entry name" value="FLAGELLAR HOOK-ASSOCIATED PROTEIN 1"/>
    <property type="match status" value="1"/>
</dbReference>
<name>A0AAF0CH55_9PROT</name>
<comment type="subcellular location">
    <subcellularLocation>
        <location evidence="1">Bacterial flagellum basal body</location>
    </subcellularLocation>
    <subcellularLocation>
        <location evidence="2">Secreted</location>
    </subcellularLocation>
</comment>
<accession>A0AAF0CH55</accession>
<evidence type="ECO:0000256" key="4">
    <source>
        <dbReference type="ARBA" id="ARBA00016244"/>
    </source>
</evidence>
<evidence type="ECO:0000256" key="5">
    <source>
        <dbReference type="ARBA" id="ARBA00022525"/>
    </source>
</evidence>
<protein>
    <recommendedName>
        <fullName evidence="4">Flagellar hook-associated protein 1</fullName>
    </recommendedName>
</protein>
<dbReference type="NCBIfam" id="TIGR02492">
    <property type="entry name" value="flgK_ends"/>
    <property type="match status" value="1"/>
</dbReference>
<keyword evidence="10" id="KW-0282">Flagellum</keyword>
<evidence type="ECO:0000256" key="1">
    <source>
        <dbReference type="ARBA" id="ARBA00004117"/>
    </source>
</evidence>
<proteinExistence type="inferred from homology"/>
<keyword evidence="5" id="KW-0964">Secreted</keyword>
<evidence type="ECO:0000259" key="7">
    <source>
        <dbReference type="Pfam" id="PF00460"/>
    </source>
</evidence>
<dbReference type="GO" id="GO:0005576">
    <property type="term" value="C:extracellular region"/>
    <property type="evidence" value="ECO:0007669"/>
    <property type="project" value="UniProtKB-SubCell"/>
</dbReference>
<reference evidence="10" key="1">
    <citation type="submission" date="2023-02" db="EMBL/GenBank/DDBJ databases">
        <title>Genome sequence of Hyphococcus flavus.</title>
        <authorList>
            <person name="Rong J.-C."/>
            <person name="Zhao Q."/>
            <person name="Yi M."/>
            <person name="Wu J.-Y."/>
        </authorList>
    </citation>
    <scope>NUCLEOTIDE SEQUENCE</scope>
    <source>
        <strain evidence="10">MCCC 1K03223</strain>
    </source>
</reference>
<dbReference type="InterPro" id="IPR001444">
    <property type="entry name" value="Flag_bb_rod_N"/>
</dbReference>
<dbReference type="RefSeq" id="WP_274493415.1">
    <property type="nucleotide sequence ID" value="NZ_CP118166.1"/>
</dbReference>
<dbReference type="InterPro" id="IPR053927">
    <property type="entry name" value="FlgK_helical"/>
</dbReference>
<evidence type="ECO:0000259" key="9">
    <source>
        <dbReference type="Pfam" id="PF22638"/>
    </source>
</evidence>
<evidence type="ECO:0000256" key="3">
    <source>
        <dbReference type="ARBA" id="ARBA00009677"/>
    </source>
</evidence>
<dbReference type="GO" id="GO:0005198">
    <property type="term" value="F:structural molecule activity"/>
    <property type="evidence" value="ECO:0007669"/>
    <property type="project" value="InterPro"/>
</dbReference>
<keyword evidence="10" id="KW-0969">Cilium</keyword>
<organism evidence="10 11">
    <name type="scientific">Hyphococcus flavus</name>
    <dbReference type="NCBI Taxonomy" id="1866326"/>
    <lineage>
        <taxon>Bacteria</taxon>
        <taxon>Pseudomonadati</taxon>
        <taxon>Pseudomonadota</taxon>
        <taxon>Alphaproteobacteria</taxon>
        <taxon>Parvularculales</taxon>
        <taxon>Parvularculaceae</taxon>
        <taxon>Hyphococcus</taxon>
    </lineage>
</organism>
<feature type="domain" description="Flagellar hook-associated protein FlgK helical" evidence="9">
    <location>
        <begin position="90"/>
        <end position="315"/>
    </location>
</feature>
<dbReference type="AlphaFoldDB" id="A0AAF0CH55"/>
<feature type="domain" description="Flagellar basal body rod protein N-terminal" evidence="7">
    <location>
        <begin position="7"/>
        <end position="36"/>
    </location>
</feature>
<dbReference type="InterPro" id="IPR002371">
    <property type="entry name" value="FlgK"/>
</dbReference>
<dbReference type="GO" id="GO:0009424">
    <property type="term" value="C:bacterial-type flagellum hook"/>
    <property type="evidence" value="ECO:0007669"/>
    <property type="project" value="InterPro"/>
</dbReference>
<evidence type="ECO:0000313" key="11">
    <source>
        <dbReference type="Proteomes" id="UP001214043"/>
    </source>
</evidence>
<dbReference type="GO" id="GO:0009425">
    <property type="term" value="C:bacterial-type flagellum basal body"/>
    <property type="evidence" value="ECO:0007669"/>
    <property type="project" value="UniProtKB-SubCell"/>
</dbReference>
<dbReference type="SUPFAM" id="SSF64518">
    <property type="entry name" value="Phase 1 flagellin"/>
    <property type="match status" value="1"/>
</dbReference>
<dbReference type="EMBL" id="CP118166">
    <property type="protein sequence ID" value="WDI31527.1"/>
    <property type="molecule type" value="Genomic_DNA"/>
</dbReference>
<gene>
    <name evidence="10" type="primary">flgK</name>
    <name evidence="10" type="ORF">PUV54_16370</name>
</gene>
<dbReference type="KEGG" id="hfl:PUV54_16370"/>
<feature type="domain" description="Flagellar basal-body/hook protein C-terminal" evidence="8">
    <location>
        <begin position="452"/>
        <end position="488"/>
    </location>
</feature>
<comment type="similarity">
    <text evidence="3">Belongs to the flagella basal body rod proteins family.</text>
</comment>
<evidence type="ECO:0000259" key="8">
    <source>
        <dbReference type="Pfam" id="PF06429"/>
    </source>
</evidence>
<keyword evidence="11" id="KW-1185">Reference proteome</keyword>
<evidence type="ECO:0000256" key="2">
    <source>
        <dbReference type="ARBA" id="ARBA00004613"/>
    </source>
</evidence>
<dbReference type="Pfam" id="PF00460">
    <property type="entry name" value="Flg_bb_rod"/>
    <property type="match status" value="1"/>
</dbReference>
<dbReference type="InterPro" id="IPR010930">
    <property type="entry name" value="Flg_bb/hook_C_dom"/>
</dbReference>